<dbReference type="EMBL" id="GBXM01071539">
    <property type="protein sequence ID" value="JAH37038.1"/>
    <property type="molecule type" value="Transcribed_RNA"/>
</dbReference>
<organism evidence="1">
    <name type="scientific">Anguilla anguilla</name>
    <name type="common">European freshwater eel</name>
    <name type="synonym">Muraena anguilla</name>
    <dbReference type="NCBI Taxonomy" id="7936"/>
    <lineage>
        <taxon>Eukaryota</taxon>
        <taxon>Metazoa</taxon>
        <taxon>Chordata</taxon>
        <taxon>Craniata</taxon>
        <taxon>Vertebrata</taxon>
        <taxon>Euteleostomi</taxon>
        <taxon>Actinopterygii</taxon>
        <taxon>Neopterygii</taxon>
        <taxon>Teleostei</taxon>
        <taxon>Anguilliformes</taxon>
        <taxon>Anguillidae</taxon>
        <taxon>Anguilla</taxon>
    </lineage>
</organism>
<accession>A0A0E9S929</accession>
<dbReference type="AlphaFoldDB" id="A0A0E9S929"/>
<protein>
    <submittedName>
        <fullName evidence="1">Uncharacterized protein</fullName>
    </submittedName>
</protein>
<sequence length="44" mass="4986">MLLLNQFHTQSLSEQPALREPTANAFCKPAPARIIQHNRPLKTC</sequence>
<proteinExistence type="predicted"/>
<reference evidence="1" key="1">
    <citation type="submission" date="2014-11" db="EMBL/GenBank/DDBJ databases">
        <authorList>
            <person name="Amaro Gonzalez C."/>
        </authorList>
    </citation>
    <scope>NUCLEOTIDE SEQUENCE</scope>
</reference>
<reference evidence="1" key="2">
    <citation type="journal article" date="2015" name="Fish Shellfish Immunol.">
        <title>Early steps in the European eel (Anguilla anguilla)-Vibrio vulnificus interaction in the gills: Role of the RtxA13 toxin.</title>
        <authorList>
            <person name="Callol A."/>
            <person name="Pajuelo D."/>
            <person name="Ebbesson L."/>
            <person name="Teles M."/>
            <person name="MacKenzie S."/>
            <person name="Amaro C."/>
        </authorList>
    </citation>
    <scope>NUCLEOTIDE SEQUENCE</scope>
</reference>
<evidence type="ECO:0000313" key="1">
    <source>
        <dbReference type="EMBL" id="JAH37038.1"/>
    </source>
</evidence>
<name>A0A0E9S929_ANGAN</name>